<feature type="compositionally biased region" description="Low complexity" evidence="2">
    <location>
        <begin position="172"/>
        <end position="193"/>
    </location>
</feature>
<dbReference type="Pfam" id="PF13894">
    <property type="entry name" value="zf-C2H2_4"/>
    <property type="match status" value="1"/>
</dbReference>
<feature type="domain" description="C2H2-type" evidence="3">
    <location>
        <begin position="511"/>
        <end position="534"/>
    </location>
</feature>
<feature type="compositionally biased region" description="Polar residues" evidence="2">
    <location>
        <begin position="411"/>
        <end position="421"/>
    </location>
</feature>
<dbReference type="SUPFAM" id="SSF57667">
    <property type="entry name" value="beta-beta-alpha zinc fingers"/>
    <property type="match status" value="1"/>
</dbReference>
<feature type="compositionally biased region" description="Low complexity" evidence="2">
    <location>
        <begin position="219"/>
        <end position="231"/>
    </location>
</feature>
<evidence type="ECO:0000259" key="3">
    <source>
        <dbReference type="PROSITE" id="PS50157"/>
    </source>
</evidence>
<dbReference type="PROSITE" id="PS50157">
    <property type="entry name" value="ZINC_FINGER_C2H2_2"/>
    <property type="match status" value="3"/>
</dbReference>
<feature type="region of interest" description="Disordered" evidence="2">
    <location>
        <begin position="98"/>
        <end position="119"/>
    </location>
</feature>
<dbReference type="PANTHER" id="PTHR46105:SF28">
    <property type="entry name" value="ZINC FINGER PROTEIN 37-LIKE"/>
    <property type="match status" value="1"/>
</dbReference>
<feature type="region of interest" description="Disordered" evidence="2">
    <location>
        <begin position="214"/>
        <end position="371"/>
    </location>
</feature>
<feature type="domain" description="C2H2-type" evidence="3">
    <location>
        <begin position="480"/>
        <end position="511"/>
    </location>
</feature>
<protein>
    <submittedName>
        <fullName evidence="5">Zinc finger and BTB domain-containing protein 47 isoform X2</fullName>
    </submittedName>
</protein>
<keyword evidence="1" id="KW-0862">Zinc</keyword>
<organism evidence="4 5">
    <name type="scientific">Aplysia californica</name>
    <name type="common">California sea hare</name>
    <dbReference type="NCBI Taxonomy" id="6500"/>
    <lineage>
        <taxon>Eukaryota</taxon>
        <taxon>Metazoa</taxon>
        <taxon>Spiralia</taxon>
        <taxon>Lophotrochozoa</taxon>
        <taxon>Mollusca</taxon>
        <taxon>Gastropoda</taxon>
        <taxon>Heterobranchia</taxon>
        <taxon>Euthyneura</taxon>
        <taxon>Tectipleura</taxon>
        <taxon>Aplysiida</taxon>
        <taxon>Aplysioidea</taxon>
        <taxon>Aplysiidae</taxon>
        <taxon>Aplysia</taxon>
    </lineage>
</organism>
<feature type="domain" description="C2H2-type" evidence="3">
    <location>
        <begin position="451"/>
        <end position="479"/>
    </location>
</feature>
<dbReference type="SMART" id="SM00355">
    <property type="entry name" value="ZnF_C2H2"/>
    <property type="match status" value="3"/>
</dbReference>
<feature type="compositionally biased region" description="Acidic residues" evidence="2">
    <location>
        <begin position="283"/>
        <end position="299"/>
    </location>
</feature>
<dbReference type="InterPro" id="IPR036236">
    <property type="entry name" value="Znf_C2H2_sf"/>
</dbReference>
<dbReference type="RefSeq" id="XP_005104482.1">
    <property type="nucleotide sequence ID" value="XM_005104425.3"/>
</dbReference>
<dbReference type="InterPro" id="IPR050457">
    <property type="entry name" value="ZnFinger_BTB_dom_contain"/>
</dbReference>
<dbReference type="GeneID" id="101862600"/>
<keyword evidence="1" id="KW-0479">Metal-binding</keyword>
<gene>
    <name evidence="5" type="primary">LOC101862600</name>
</gene>
<feature type="region of interest" description="Disordered" evidence="2">
    <location>
        <begin position="401"/>
        <end position="424"/>
    </location>
</feature>
<evidence type="ECO:0000256" key="2">
    <source>
        <dbReference type="SAM" id="MobiDB-lite"/>
    </source>
</evidence>
<feature type="compositionally biased region" description="Polar residues" evidence="2">
    <location>
        <begin position="306"/>
        <end position="338"/>
    </location>
</feature>
<sequence>MPELPLDVAVANRFISSLSKSLQALCHGCMDFDSGIEIVGYINVNIDCGSKVDYVLNEKVLKSTTNSMTFVSNSFLAKKDQPKQTRDGSCSPVAELQVQSFPSSSRHRGAHPYPGALHHRSAFPYSQTHALRGAQKRAWSGMERDWRASPRKHSRGGRGSYPLPHEQPYGGSSSHTSSFETQSSQVPSTSDSSFLQPEIPVSNSGVNIKKELFDSEDQSGAGQSEAGVAGESEGGNGDSSLDSKLNIKADPDAVPESEGDPSAGPSEDANTDLKDTFLQQSGEDAEQPEPGDSAQDAEGEFPSFDMAQSESAADNGQTMSEDTTAGAEQTDDNVTAENSEAPAEYDEAGDDMSYPQSSYAEQGEGSGDGGQFEVIEIDDEDEDVQAMFGDAHESVNVSHGYMHSPAPQPWTPASTTGGSSSRADHWQPIGSSSSDLDLSLTVEFQEGPHIYPCCFCPETFPSNVLRQRHTSTRHPQEMPYCCTICNKGFASSGGYNFHMEAHSVSHTGRKYSCPICDNRFILKHHLKGHVKNVHKLAWCSKCSQTFQPGPEFNTHLLMC</sequence>
<evidence type="ECO:0000313" key="5">
    <source>
        <dbReference type="RefSeq" id="XP_005104482.1"/>
    </source>
</evidence>
<feature type="region of interest" description="Disordered" evidence="2">
    <location>
        <begin position="134"/>
        <end position="202"/>
    </location>
</feature>
<keyword evidence="1" id="KW-0863">Zinc-finger</keyword>
<keyword evidence="4" id="KW-1185">Reference proteome</keyword>
<proteinExistence type="predicted"/>
<dbReference type="PANTHER" id="PTHR46105">
    <property type="entry name" value="AGAP004733-PA"/>
    <property type="match status" value="1"/>
</dbReference>
<reference evidence="5" key="1">
    <citation type="submission" date="2025-08" db="UniProtKB">
        <authorList>
            <consortium name="RefSeq"/>
        </authorList>
    </citation>
    <scope>IDENTIFICATION</scope>
</reference>
<evidence type="ECO:0000256" key="1">
    <source>
        <dbReference type="PROSITE-ProRule" id="PRU00042"/>
    </source>
</evidence>
<dbReference type="Gene3D" id="3.30.160.60">
    <property type="entry name" value="Classic Zinc Finger"/>
    <property type="match status" value="2"/>
</dbReference>
<dbReference type="PROSITE" id="PS00028">
    <property type="entry name" value="ZINC_FINGER_C2H2_1"/>
    <property type="match status" value="3"/>
</dbReference>
<accession>A0ABM0JYE7</accession>
<evidence type="ECO:0000313" key="4">
    <source>
        <dbReference type="Proteomes" id="UP000694888"/>
    </source>
</evidence>
<name>A0ABM0JYE7_APLCA</name>
<dbReference type="InterPro" id="IPR013087">
    <property type="entry name" value="Znf_C2H2_type"/>
</dbReference>
<dbReference type="Proteomes" id="UP000694888">
    <property type="component" value="Unplaced"/>
</dbReference>